<keyword evidence="1" id="KW-0812">Transmembrane</keyword>
<feature type="transmembrane region" description="Helical" evidence="1">
    <location>
        <begin position="57"/>
        <end position="79"/>
    </location>
</feature>
<keyword evidence="1" id="KW-0472">Membrane</keyword>
<dbReference type="Proteomes" id="UP000054721">
    <property type="component" value="Unassembled WGS sequence"/>
</dbReference>
<sequence length="89" mass="10699">MNPSVYGPLHIFVLQYFIQIKTQQDIAKKSNTFYVRQNKVYNFENLFSSVQAEQHRIVKLFIFWTILIISIQLLFDILLQPAEERFLFL</sequence>
<protein>
    <submittedName>
        <fullName evidence="2">Uncharacterized protein</fullName>
    </submittedName>
</protein>
<keyword evidence="3" id="KW-1185">Reference proteome</keyword>
<gene>
    <name evidence="2" type="ORF">T02_9346</name>
</gene>
<evidence type="ECO:0000313" key="2">
    <source>
        <dbReference type="EMBL" id="KRZ56492.1"/>
    </source>
</evidence>
<dbReference type="EMBL" id="JYDW01000093">
    <property type="protein sequence ID" value="KRZ56492.1"/>
    <property type="molecule type" value="Genomic_DNA"/>
</dbReference>
<dbReference type="AlphaFoldDB" id="A0A0V1LB11"/>
<accession>A0A0V1LB11</accession>
<evidence type="ECO:0000256" key="1">
    <source>
        <dbReference type="SAM" id="Phobius"/>
    </source>
</evidence>
<evidence type="ECO:0000313" key="3">
    <source>
        <dbReference type="Proteomes" id="UP000054721"/>
    </source>
</evidence>
<comment type="caution">
    <text evidence="2">The sequence shown here is derived from an EMBL/GenBank/DDBJ whole genome shotgun (WGS) entry which is preliminary data.</text>
</comment>
<dbReference type="OrthoDB" id="10537301at2759"/>
<name>A0A0V1LB11_9BILA</name>
<keyword evidence="1" id="KW-1133">Transmembrane helix</keyword>
<proteinExistence type="predicted"/>
<organism evidence="2 3">
    <name type="scientific">Trichinella nativa</name>
    <dbReference type="NCBI Taxonomy" id="6335"/>
    <lineage>
        <taxon>Eukaryota</taxon>
        <taxon>Metazoa</taxon>
        <taxon>Ecdysozoa</taxon>
        <taxon>Nematoda</taxon>
        <taxon>Enoplea</taxon>
        <taxon>Dorylaimia</taxon>
        <taxon>Trichinellida</taxon>
        <taxon>Trichinellidae</taxon>
        <taxon>Trichinella</taxon>
    </lineage>
</organism>
<reference evidence="2 3" key="1">
    <citation type="submission" date="2015-05" db="EMBL/GenBank/DDBJ databases">
        <title>Evolution of Trichinella species and genotypes.</title>
        <authorList>
            <person name="Korhonen P.K."/>
            <person name="Edoardo P."/>
            <person name="Giuseppe L.R."/>
            <person name="Gasser R.B."/>
        </authorList>
    </citation>
    <scope>NUCLEOTIDE SEQUENCE [LARGE SCALE GENOMIC DNA]</scope>
    <source>
        <strain evidence="2">ISS10</strain>
    </source>
</reference>